<dbReference type="GO" id="GO:0003729">
    <property type="term" value="F:mRNA binding"/>
    <property type="evidence" value="ECO:0007669"/>
    <property type="project" value="InterPro"/>
</dbReference>
<dbReference type="InterPro" id="IPR044842">
    <property type="entry name" value="ALKBH9B/ALKBH10B-like"/>
</dbReference>
<dbReference type="GO" id="GO:0032451">
    <property type="term" value="F:demethylase activity"/>
    <property type="evidence" value="ECO:0007669"/>
    <property type="project" value="InterPro"/>
</dbReference>
<dbReference type="PANTHER" id="PTHR31447:SF2">
    <property type="entry name" value="RNA DEMETHYLASE ALKBH10B"/>
    <property type="match status" value="1"/>
</dbReference>
<feature type="region of interest" description="Disordered" evidence="2">
    <location>
        <begin position="169"/>
        <end position="213"/>
    </location>
</feature>
<dbReference type="Pfam" id="PF03171">
    <property type="entry name" value="2OG-FeII_Oxy"/>
    <property type="match status" value="1"/>
</dbReference>
<sequence>MTTAGMPGSPVGSAAAGGPAAPEVAARDAVIGWFRGEFAAANAMIDALCGHLAQIGGGGAEYDPVFAALHRRRANWFPVLHMQKFYPVADVTAELRRVAEARAAAAGSCCYSEEEAASTVIHEPMDDLHAEPEPEPEQDAVQQDPAPAAEEAEADGAVVNPATVEYHEADAEVDSSGDSSERKAPSTEDDTVADGHHTDQGSQGEHSLPESYPICSDHEECIARPERIKIQKGFVAKESVKGHMASSIFTPLGNLSVNVVKGLKIYEDVFTTSEIVKVADFINEIRQAGRNGELSGETFIFFNKQIKGNKREIIQLGVPLFQPTTEEANCHIEPIPLVLQAVIDHLVLWRLIPESRKPNSVIINFFDEDEHSQPYFKPPHLDNPISTLLLSETTMAFGRSLVTDSNGNYKGPLTLSLKQGSLLVMRGNSADMARHVVCPSSNRRVSITFARVRPSTPVDLSPLPSPTKAMAPWQPQPATAAQVAPACLAQKPPVSGAIIGYAPAPQAVLAPAAWGMAVRAPVMMVAAAPGRPMVMASSGAGAGGGNVSKRMGRSGTGVFLPWTVGPKRYNKHLPPRIQKRRFSAMMSPIEAQG</sequence>
<feature type="compositionally biased region" description="Low complexity" evidence="2">
    <location>
        <begin position="139"/>
        <end position="154"/>
    </location>
</feature>
<dbReference type="AlphaFoldDB" id="A0AAQ3UVU2"/>
<accession>A0AAQ3UVU2</accession>
<evidence type="ECO:0000313" key="4">
    <source>
        <dbReference type="EMBL" id="WVZ98453.1"/>
    </source>
</evidence>
<dbReference type="PROSITE" id="PS51471">
    <property type="entry name" value="FE2OG_OXY"/>
    <property type="match status" value="1"/>
</dbReference>
<feature type="domain" description="Fe2OG dioxygenase" evidence="3">
    <location>
        <begin position="357"/>
        <end position="454"/>
    </location>
</feature>
<dbReference type="Proteomes" id="UP001341281">
    <property type="component" value="Chromosome 10"/>
</dbReference>
<dbReference type="InterPro" id="IPR005123">
    <property type="entry name" value="Oxoglu/Fe-dep_dioxygenase_dom"/>
</dbReference>
<keyword evidence="5" id="KW-1185">Reference proteome</keyword>
<dbReference type="GO" id="GO:0006402">
    <property type="term" value="P:mRNA catabolic process"/>
    <property type="evidence" value="ECO:0007669"/>
    <property type="project" value="InterPro"/>
</dbReference>
<dbReference type="SUPFAM" id="SSF51197">
    <property type="entry name" value="Clavaminate synthase-like"/>
    <property type="match status" value="1"/>
</dbReference>
<evidence type="ECO:0000313" key="5">
    <source>
        <dbReference type="Proteomes" id="UP001341281"/>
    </source>
</evidence>
<dbReference type="InterPro" id="IPR044861">
    <property type="entry name" value="IPNS-like_FE2OG_OXY"/>
</dbReference>
<evidence type="ECO:0000256" key="1">
    <source>
        <dbReference type="ARBA" id="ARBA00007879"/>
    </source>
</evidence>
<name>A0AAQ3UVU2_PASNO</name>
<organism evidence="4 5">
    <name type="scientific">Paspalum notatum var. saurae</name>
    <dbReference type="NCBI Taxonomy" id="547442"/>
    <lineage>
        <taxon>Eukaryota</taxon>
        <taxon>Viridiplantae</taxon>
        <taxon>Streptophyta</taxon>
        <taxon>Embryophyta</taxon>
        <taxon>Tracheophyta</taxon>
        <taxon>Spermatophyta</taxon>
        <taxon>Magnoliopsida</taxon>
        <taxon>Liliopsida</taxon>
        <taxon>Poales</taxon>
        <taxon>Poaceae</taxon>
        <taxon>PACMAD clade</taxon>
        <taxon>Panicoideae</taxon>
        <taxon>Andropogonodae</taxon>
        <taxon>Paspaleae</taxon>
        <taxon>Paspalinae</taxon>
        <taxon>Paspalum</taxon>
    </lineage>
</organism>
<reference evidence="4 5" key="1">
    <citation type="submission" date="2024-02" db="EMBL/GenBank/DDBJ databases">
        <title>High-quality chromosome-scale genome assembly of Pensacola bahiagrass (Paspalum notatum Flugge var. saurae).</title>
        <authorList>
            <person name="Vega J.M."/>
            <person name="Podio M."/>
            <person name="Orjuela J."/>
            <person name="Siena L.A."/>
            <person name="Pessino S.C."/>
            <person name="Combes M.C."/>
            <person name="Mariac C."/>
            <person name="Albertini E."/>
            <person name="Pupilli F."/>
            <person name="Ortiz J.P.A."/>
            <person name="Leblanc O."/>
        </authorList>
    </citation>
    <scope>NUCLEOTIDE SEQUENCE [LARGE SCALE GENOMIC DNA]</scope>
    <source>
        <strain evidence="4">R1</strain>
        <tissue evidence="4">Leaf</tissue>
    </source>
</reference>
<dbReference type="PANTHER" id="PTHR31447">
    <property type="entry name" value="HYDROXYPROLINE-RICH GLYCOPROTEIN FAMILY PROTEIN-RELATED"/>
    <property type="match status" value="1"/>
</dbReference>
<dbReference type="EMBL" id="CP144754">
    <property type="protein sequence ID" value="WVZ98453.1"/>
    <property type="molecule type" value="Genomic_DNA"/>
</dbReference>
<gene>
    <name evidence="4" type="ORF">U9M48_043896</name>
</gene>
<comment type="similarity">
    <text evidence="1">Belongs to the alkB family.</text>
</comment>
<proteinExistence type="inferred from homology"/>
<evidence type="ECO:0000256" key="2">
    <source>
        <dbReference type="SAM" id="MobiDB-lite"/>
    </source>
</evidence>
<dbReference type="InterPro" id="IPR037151">
    <property type="entry name" value="AlkB-like_sf"/>
</dbReference>
<dbReference type="Gene3D" id="2.60.120.590">
    <property type="entry name" value="Alpha-ketoglutarate-dependent dioxygenase AlkB-like"/>
    <property type="match status" value="1"/>
</dbReference>
<protein>
    <recommendedName>
        <fullName evidence="3">Fe2OG dioxygenase domain-containing protein</fullName>
    </recommendedName>
</protein>
<evidence type="ECO:0000259" key="3">
    <source>
        <dbReference type="PROSITE" id="PS51471"/>
    </source>
</evidence>
<feature type="region of interest" description="Disordered" evidence="2">
    <location>
        <begin position="127"/>
        <end position="154"/>
    </location>
</feature>